<dbReference type="AlphaFoldDB" id="A0A433CWL6"/>
<dbReference type="OrthoDB" id="2443690at2759"/>
<sequence>MPIWLPKVMKKHETTILTTNASHELALNFWFEFLQVISFIDQFIDISEYNDTLSNADLSSLKLMFTTVLNEISWTSLEPAVERCLQALGKNASRFQRISSKPRLFSDDEDTAPQLNFLEEDFRHEDVGYIIELLRYVMYLLLLLIIRCEMIQKGIPQRNNSERDIDIFVKRHVFACMDSIVDNHFGEVVSRASRERRTGAQDSCENAEGYHIDWLFTVWFPWDFFAVGIRIIHLQNPHLQRHDLGRELPWGREFSLCERAGSRISNDKKVFLDTLRVQKTLRDMHQSLMETITAAVLYASPKLLMPGFMSSSFSIHVLLVIYIGAGIYTSVKLANFDIPESYGEIGGVVKVARIMLQTKVSGVPLAYLFNWITLLMFL</sequence>
<organism evidence="2 3">
    <name type="scientific">Jimgerdemannia flammicorona</name>
    <dbReference type="NCBI Taxonomy" id="994334"/>
    <lineage>
        <taxon>Eukaryota</taxon>
        <taxon>Fungi</taxon>
        <taxon>Fungi incertae sedis</taxon>
        <taxon>Mucoromycota</taxon>
        <taxon>Mucoromycotina</taxon>
        <taxon>Endogonomycetes</taxon>
        <taxon>Endogonales</taxon>
        <taxon>Endogonaceae</taxon>
        <taxon>Jimgerdemannia</taxon>
    </lineage>
</organism>
<evidence type="ECO:0000313" key="2">
    <source>
        <dbReference type="EMBL" id="RUP42975.1"/>
    </source>
</evidence>
<reference evidence="2 3" key="1">
    <citation type="journal article" date="2018" name="New Phytol.">
        <title>Phylogenomics of Endogonaceae and evolution of mycorrhizas within Mucoromycota.</title>
        <authorList>
            <person name="Chang Y."/>
            <person name="Desiro A."/>
            <person name="Na H."/>
            <person name="Sandor L."/>
            <person name="Lipzen A."/>
            <person name="Clum A."/>
            <person name="Barry K."/>
            <person name="Grigoriev I.V."/>
            <person name="Martin F.M."/>
            <person name="Stajich J.E."/>
            <person name="Smith M.E."/>
            <person name="Bonito G."/>
            <person name="Spatafora J.W."/>
        </authorList>
    </citation>
    <scope>NUCLEOTIDE SEQUENCE [LARGE SCALE GENOMIC DNA]</scope>
    <source>
        <strain evidence="2 3">GMNB39</strain>
    </source>
</reference>
<keyword evidence="1" id="KW-0472">Membrane</keyword>
<keyword evidence="1" id="KW-0812">Transmembrane</keyword>
<comment type="caution">
    <text evidence="2">The sequence shown here is derived from an EMBL/GenBank/DDBJ whole genome shotgun (WGS) entry which is preliminary data.</text>
</comment>
<proteinExistence type="predicted"/>
<evidence type="ECO:0000256" key="1">
    <source>
        <dbReference type="SAM" id="Phobius"/>
    </source>
</evidence>
<keyword evidence="3" id="KW-1185">Reference proteome</keyword>
<feature type="transmembrane region" description="Helical" evidence="1">
    <location>
        <begin position="354"/>
        <end position="377"/>
    </location>
</feature>
<feature type="transmembrane region" description="Helical" evidence="1">
    <location>
        <begin position="313"/>
        <end position="334"/>
    </location>
</feature>
<protein>
    <submittedName>
        <fullName evidence="2">Uncharacterized protein</fullName>
    </submittedName>
</protein>
<dbReference type="EMBL" id="RBNI01011998">
    <property type="protein sequence ID" value="RUP42975.1"/>
    <property type="molecule type" value="Genomic_DNA"/>
</dbReference>
<evidence type="ECO:0000313" key="3">
    <source>
        <dbReference type="Proteomes" id="UP000268093"/>
    </source>
</evidence>
<dbReference type="Proteomes" id="UP000268093">
    <property type="component" value="Unassembled WGS sequence"/>
</dbReference>
<accession>A0A433CWL6</accession>
<keyword evidence="1" id="KW-1133">Transmembrane helix</keyword>
<name>A0A433CWL6_9FUNG</name>
<gene>
    <name evidence="2" type="ORF">BC936DRAFT_137816</name>
</gene>